<feature type="compositionally biased region" description="Polar residues" evidence="1">
    <location>
        <begin position="26"/>
        <end position="47"/>
    </location>
</feature>
<sequence length="64" mass="7111">AAPHRGNANKPLTKQGKANEPDQRKNNTPSKPQKKTVTQTPPETPQNARPKKHSAASHHHVHQR</sequence>
<evidence type="ECO:0000313" key="3">
    <source>
        <dbReference type="Proteomes" id="UP001629249"/>
    </source>
</evidence>
<reference evidence="2 3" key="1">
    <citation type="journal article" date="2024" name="Chem. Sci.">
        <title>Discovery of megapolipeptins by genome mining of a Burkholderiales bacteria collection.</title>
        <authorList>
            <person name="Paulo B.S."/>
            <person name="Recchia M.J.J."/>
            <person name="Lee S."/>
            <person name="Fergusson C.H."/>
            <person name="Romanowski S.B."/>
            <person name="Hernandez A."/>
            <person name="Krull N."/>
            <person name="Liu D.Y."/>
            <person name="Cavanagh H."/>
            <person name="Bos A."/>
            <person name="Gray C.A."/>
            <person name="Murphy B.T."/>
            <person name="Linington R.G."/>
            <person name="Eustaquio A.S."/>
        </authorList>
    </citation>
    <scope>NUCLEOTIDE SEQUENCE [LARGE SCALE GENOMIC DNA]</scope>
    <source>
        <strain evidence="2 3">RL16-012-BIC-B</strain>
    </source>
</reference>
<evidence type="ECO:0000313" key="2">
    <source>
        <dbReference type="EMBL" id="MFL9889249.1"/>
    </source>
</evidence>
<name>A0ABW9A146_9BURK</name>
<proteinExistence type="predicted"/>
<evidence type="ECO:0000256" key="1">
    <source>
        <dbReference type="SAM" id="MobiDB-lite"/>
    </source>
</evidence>
<comment type="caution">
    <text evidence="2">The sequence shown here is derived from an EMBL/GenBank/DDBJ whole genome shotgun (WGS) entry which is preliminary data.</text>
</comment>
<organism evidence="2 3">
    <name type="scientific">Paraburkholderia agricolaris</name>
    <dbReference type="NCBI Taxonomy" id="2152888"/>
    <lineage>
        <taxon>Bacteria</taxon>
        <taxon>Pseudomonadati</taxon>
        <taxon>Pseudomonadota</taxon>
        <taxon>Betaproteobacteria</taxon>
        <taxon>Burkholderiales</taxon>
        <taxon>Burkholderiaceae</taxon>
        <taxon>Paraburkholderia</taxon>
    </lineage>
</organism>
<protein>
    <submittedName>
        <fullName evidence="2">Uncharacterized protein</fullName>
    </submittedName>
</protein>
<accession>A0ABW9A146</accession>
<feature type="non-terminal residue" evidence="2">
    <location>
        <position position="1"/>
    </location>
</feature>
<dbReference type="EMBL" id="JAQQFN010000086">
    <property type="protein sequence ID" value="MFL9889249.1"/>
    <property type="molecule type" value="Genomic_DNA"/>
</dbReference>
<feature type="compositionally biased region" description="Basic residues" evidence="1">
    <location>
        <begin position="49"/>
        <end position="64"/>
    </location>
</feature>
<dbReference type="Proteomes" id="UP001629249">
    <property type="component" value="Unassembled WGS sequence"/>
</dbReference>
<gene>
    <name evidence="2" type="ORF">PQR66_39980</name>
</gene>
<feature type="region of interest" description="Disordered" evidence="1">
    <location>
        <begin position="1"/>
        <end position="64"/>
    </location>
</feature>
<keyword evidence="3" id="KW-1185">Reference proteome</keyword>
<dbReference type="RefSeq" id="WP_408339658.1">
    <property type="nucleotide sequence ID" value="NZ_JAQQFN010000086.1"/>
</dbReference>